<protein>
    <recommendedName>
        <fullName evidence="1">Hedgehog/Intein (Hint) domain-containing protein</fullName>
    </recommendedName>
</protein>
<dbReference type="RefSeq" id="WP_020043215.1">
    <property type="nucleotide sequence ID" value="NZ_KE557275.1"/>
</dbReference>
<dbReference type="InterPro" id="IPR028992">
    <property type="entry name" value="Hedgehog/Intein_dom"/>
</dbReference>
<reference evidence="3" key="1">
    <citation type="journal article" date="2014" name="Stand. Genomic Sci.">
        <title>Genome sequence of the exopolysaccharide-producing Salipiger mucosus type strain (DSM 16094(T)), a moderately halophilic member of the Roseobacter clade.</title>
        <authorList>
            <person name="Riedel T."/>
            <person name="Spring S."/>
            <person name="Fiebig A."/>
            <person name="Petersen J."/>
            <person name="Kyrpides N.C."/>
            <person name="Goker M."/>
            <person name="Klenk H.P."/>
        </authorList>
    </citation>
    <scope>NUCLEOTIDE SEQUENCE [LARGE SCALE GENOMIC DNA]</scope>
    <source>
        <strain evidence="3">DSM 16094</strain>
    </source>
</reference>
<dbReference type="STRING" id="1123237.Salmuc_03075"/>
<comment type="caution">
    <text evidence="2">The sequence shown here is derived from an EMBL/GenBank/DDBJ whole genome shotgun (WGS) entry which is preliminary data.</text>
</comment>
<keyword evidence="3" id="KW-1185">Reference proteome</keyword>
<sequence length="297" mass="31516">MATYSGTAHFYQNGNLILSNFVSGEVISDDGGDSVFTPGEVVDDTANTFVGTGTFVGTIDINGFDYPIFSEADSGGTLGDVVLYVVTPAGFDTSNLPSDLGAATASSLTECFLTGTRIATPSGETEVEKLRIGDEILTAEGNTVPVRWIGRQRVVCAFAPAERLMPVRIRAGALGDGLPRRDLRVTADHALLVDGLLVNASALVNGAGIDWVPLSELGASYTVYHVETEAHDLILAEGTAAETYIDYVARRSFDNHEEYRALYGEETTIAEMPLPRISAARLLPPALRARLAGRSAA</sequence>
<dbReference type="PROSITE" id="PS50817">
    <property type="entry name" value="INTEIN_N_TER"/>
    <property type="match status" value="1"/>
</dbReference>
<gene>
    <name evidence="2" type="ORF">Salmuc_03075</name>
</gene>
<dbReference type="InterPro" id="IPR006141">
    <property type="entry name" value="Intein_N"/>
</dbReference>
<dbReference type="GO" id="GO:0016539">
    <property type="term" value="P:intein-mediated protein splicing"/>
    <property type="evidence" value="ECO:0007669"/>
    <property type="project" value="InterPro"/>
</dbReference>
<dbReference type="EMBL" id="APVH01000024">
    <property type="protein sequence ID" value="EPX82287.1"/>
    <property type="molecule type" value="Genomic_DNA"/>
</dbReference>
<feature type="domain" description="Hedgehog/Intein (Hint)" evidence="1">
    <location>
        <begin position="111"/>
        <end position="246"/>
    </location>
</feature>
<dbReference type="AlphaFoldDB" id="S9QRL8"/>
<name>S9QRL8_9RHOB</name>
<dbReference type="Proteomes" id="UP000015347">
    <property type="component" value="Unassembled WGS sequence"/>
</dbReference>
<organism evidence="2 3">
    <name type="scientific">Salipiger mucosus DSM 16094</name>
    <dbReference type="NCBI Taxonomy" id="1123237"/>
    <lineage>
        <taxon>Bacteria</taxon>
        <taxon>Pseudomonadati</taxon>
        <taxon>Pseudomonadota</taxon>
        <taxon>Alphaproteobacteria</taxon>
        <taxon>Rhodobacterales</taxon>
        <taxon>Roseobacteraceae</taxon>
        <taxon>Salipiger</taxon>
    </lineage>
</organism>
<dbReference type="OrthoDB" id="6305173at2"/>
<dbReference type="InterPro" id="IPR036844">
    <property type="entry name" value="Hint_dom_sf"/>
</dbReference>
<evidence type="ECO:0000259" key="1">
    <source>
        <dbReference type="Pfam" id="PF13403"/>
    </source>
</evidence>
<dbReference type="Pfam" id="PF13403">
    <property type="entry name" value="Hint_2"/>
    <property type="match status" value="1"/>
</dbReference>
<dbReference type="eggNOG" id="COG3210">
    <property type="taxonomic scope" value="Bacteria"/>
</dbReference>
<accession>S9QRL8</accession>
<evidence type="ECO:0000313" key="3">
    <source>
        <dbReference type="Proteomes" id="UP000015347"/>
    </source>
</evidence>
<dbReference type="SUPFAM" id="SSF51294">
    <property type="entry name" value="Hedgehog/intein (Hint) domain"/>
    <property type="match status" value="1"/>
</dbReference>
<proteinExistence type="predicted"/>
<evidence type="ECO:0000313" key="2">
    <source>
        <dbReference type="EMBL" id="EPX82287.1"/>
    </source>
</evidence>
<dbReference type="HOGENOM" id="CLU_046990_1_0_5"/>
<dbReference type="Gene3D" id="2.170.16.10">
    <property type="entry name" value="Hedgehog/Intein (Hint) domain"/>
    <property type="match status" value="1"/>
</dbReference>